<dbReference type="Proteomes" id="UP001632038">
    <property type="component" value="Unassembled WGS sequence"/>
</dbReference>
<feature type="region of interest" description="Disordered" evidence="1">
    <location>
        <begin position="62"/>
        <end position="86"/>
    </location>
</feature>
<feature type="compositionally biased region" description="Polar residues" evidence="1">
    <location>
        <begin position="31"/>
        <end position="41"/>
    </location>
</feature>
<evidence type="ECO:0000313" key="3">
    <source>
        <dbReference type="Proteomes" id="UP001632038"/>
    </source>
</evidence>
<sequence length="415" mass="45233">MEKHSKMKKQSNENPLQDIYGRRLPTKIIHNPNTKKPSIFSSPAAVSGLKFSISSKNSSFYKKPINELKKSTPATSRSKENELPRKPISQISKPICKNGQRSKLLPVQGNTVNKKSKKGPTMKINSQVNGSKTSGERLFDTGNLNCAESFSPVGKLLSTGLSLDSMNFSTSIDADFQLYEVDKDNSSTDNAVKTPPIEPSLSPEFQSHSHSRIPVSRKSASTLVCYGTGHLVSGVADNRKCRRRGSLNGGFEKVNLFGDDKHDSPIPLPAEASVRWLLSPCDSEIDSITESLTKVDISPSRVDLTRFQENEVSFSSTLDDLWESQTRISWRDKDEFDRCGLLSDEEGGDGSANSLGVDDDDDVLPTVLDYEPCISARGKVKVSSSSGRANACAESICMDGGVLVASNDSDLNFAL</sequence>
<protein>
    <submittedName>
        <fullName evidence="2">Uncharacterized protein</fullName>
    </submittedName>
</protein>
<gene>
    <name evidence="2" type="ORF">CASFOL_034782</name>
</gene>
<dbReference type="PANTHER" id="PTHR36022">
    <property type="entry name" value="GPI-ANCHORED ADHESIN-LIKE PROTEIN"/>
    <property type="match status" value="1"/>
</dbReference>
<dbReference type="AlphaFoldDB" id="A0ABD3BT57"/>
<keyword evidence="3" id="KW-1185">Reference proteome</keyword>
<feature type="compositionally biased region" description="Polar residues" evidence="1">
    <location>
        <begin position="123"/>
        <end position="133"/>
    </location>
</feature>
<reference evidence="3" key="1">
    <citation type="journal article" date="2024" name="IScience">
        <title>Strigolactones Initiate the Formation of Haustorium-like Structures in Castilleja.</title>
        <authorList>
            <person name="Buerger M."/>
            <person name="Peterson D."/>
            <person name="Chory J."/>
        </authorList>
    </citation>
    <scope>NUCLEOTIDE SEQUENCE [LARGE SCALE GENOMIC DNA]</scope>
</reference>
<dbReference type="PANTHER" id="PTHR36022:SF1">
    <property type="entry name" value="GPI-ANCHORED ADHESIN-LIKE PROTEIN"/>
    <property type="match status" value="1"/>
</dbReference>
<dbReference type="EMBL" id="JAVIJP010000066">
    <property type="protein sequence ID" value="KAL3619870.1"/>
    <property type="molecule type" value="Genomic_DNA"/>
</dbReference>
<accession>A0ABD3BT57</accession>
<feature type="region of interest" description="Disordered" evidence="1">
    <location>
        <begin position="110"/>
        <end position="133"/>
    </location>
</feature>
<name>A0ABD3BT57_9LAMI</name>
<proteinExistence type="predicted"/>
<evidence type="ECO:0000256" key="1">
    <source>
        <dbReference type="SAM" id="MobiDB-lite"/>
    </source>
</evidence>
<feature type="region of interest" description="Disordered" evidence="1">
    <location>
        <begin position="1"/>
        <end position="42"/>
    </location>
</feature>
<comment type="caution">
    <text evidence="2">The sequence shown here is derived from an EMBL/GenBank/DDBJ whole genome shotgun (WGS) entry which is preliminary data.</text>
</comment>
<feature type="region of interest" description="Disordered" evidence="1">
    <location>
        <begin position="186"/>
        <end position="213"/>
    </location>
</feature>
<evidence type="ECO:0000313" key="2">
    <source>
        <dbReference type="EMBL" id="KAL3619870.1"/>
    </source>
</evidence>
<organism evidence="2 3">
    <name type="scientific">Castilleja foliolosa</name>
    <dbReference type="NCBI Taxonomy" id="1961234"/>
    <lineage>
        <taxon>Eukaryota</taxon>
        <taxon>Viridiplantae</taxon>
        <taxon>Streptophyta</taxon>
        <taxon>Embryophyta</taxon>
        <taxon>Tracheophyta</taxon>
        <taxon>Spermatophyta</taxon>
        <taxon>Magnoliopsida</taxon>
        <taxon>eudicotyledons</taxon>
        <taxon>Gunneridae</taxon>
        <taxon>Pentapetalae</taxon>
        <taxon>asterids</taxon>
        <taxon>lamiids</taxon>
        <taxon>Lamiales</taxon>
        <taxon>Orobanchaceae</taxon>
        <taxon>Pedicularideae</taxon>
        <taxon>Castillejinae</taxon>
        <taxon>Castilleja</taxon>
    </lineage>
</organism>